<dbReference type="AlphaFoldDB" id="A0A3N1G8U1"/>
<proteinExistence type="predicted"/>
<evidence type="ECO:0000313" key="1">
    <source>
        <dbReference type="EMBL" id="ROP26627.1"/>
    </source>
</evidence>
<gene>
    <name evidence="1" type="ORF">EDC03_3264</name>
</gene>
<dbReference type="InParanoid" id="A0A3N1G8U1"/>
<accession>A0A3N1G8U1</accession>
<comment type="caution">
    <text evidence="1">The sequence shown here is derived from an EMBL/GenBank/DDBJ whole genome shotgun (WGS) entry which is preliminary data.</text>
</comment>
<reference evidence="1 2" key="1">
    <citation type="journal article" date="2015" name="Stand. Genomic Sci.">
        <title>Genomic Encyclopedia of Bacterial and Archaeal Type Strains, Phase III: the genomes of soil and plant-associated and newly described type strains.</title>
        <authorList>
            <person name="Whitman W.B."/>
            <person name="Woyke T."/>
            <person name="Klenk H.P."/>
            <person name="Zhou Y."/>
            <person name="Lilburn T.G."/>
            <person name="Beck B.J."/>
            <person name="De Vos P."/>
            <person name="Vandamme P."/>
            <person name="Eisen J.A."/>
            <person name="Garrity G."/>
            <person name="Hugenholtz P."/>
            <person name="Kyrpides N.C."/>
        </authorList>
    </citation>
    <scope>NUCLEOTIDE SEQUENCE [LARGE SCALE GENOMIC DNA]</scope>
    <source>
        <strain evidence="1 2">CECT 7306</strain>
    </source>
</reference>
<sequence>MPGPPPGDGPPAEDAEVRAAADVLAALPADAPSEDVAAALEDVRARLARRLQGTAR</sequence>
<name>A0A3N1G8U1_9ACTN</name>
<dbReference type="Proteomes" id="UP000276232">
    <property type="component" value="Unassembled WGS sequence"/>
</dbReference>
<protein>
    <submittedName>
        <fullName evidence="1">Uncharacterized protein</fullName>
    </submittedName>
</protein>
<keyword evidence="2" id="KW-1185">Reference proteome</keyword>
<dbReference type="EMBL" id="RJKN01000011">
    <property type="protein sequence ID" value="ROP26627.1"/>
    <property type="molecule type" value="Genomic_DNA"/>
</dbReference>
<evidence type="ECO:0000313" key="2">
    <source>
        <dbReference type="Proteomes" id="UP000276232"/>
    </source>
</evidence>
<organism evidence="1 2">
    <name type="scientific">Pseudokineococcus lusitanus</name>
    <dbReference type="NCBI Taxonomy" id="763993"/>
    <lineage>
        <taxon>Bacteria</taxon>
        <taxon>Bacillati</taxon>
        <taxon>Actinomycetota</taxon>
        <taxon>Actinomycetes</taxon>
        <taxon>Kineosporiales</taxon>
        <taxon>Kineosporiaceae</taxon>
        <taxon>Pseudokineococcus</taxon>
    </lineage>
</organism>